<comment type="similarity">
    <text evidence="2">Belongs to the krueppel C2H2-type zinc-finger protein family.</text>
</comment>
<evidence type="ECO:0000256" key="3">
    <source>
        <dbReference type="ARBA" id="ARBA00022723"/>
    </source>
</evidence>
<dbReference type="GO" id="GO:0003677">
    <property type="term" value="F:DNA binding"/>
    <property type="evidence" value="ECO:0007669"/>
    <property type="project" value="UniProtKB-KW"/>
</dbReference>
<dbReference type="SMART" id="SM00355">
    <property type="entry name" value="ZnF_C2H2"/>
    <property type="match status" value="3"/>
</dbReference>
<keyword evidence="3" id="KW-0479">Metal-binding</keyword>
<dbReference type="Proteomes" id="UP000828390">
    <property type="component" value="Unassembled WGS sequence"/>
</dbReference>
<reference evidence="13" key="2">
    <citation type="submission" date="2020-11" db="EMBL/GenBank/DDBJ databases">
        <authorList>
            <person name="McCartney M.A."/>
            <person name="Auch B."/>
            <person name="Kono T."/>
            <person name="Mallez S."/>
            <person name="Becker A."/>
            <person name="Gohl D.M."/>
            <person name="Silverstein K.A.T."/>
            <person name="Koren S."/>
            <person name="Bechman K.B."/>
            <person name="Herman A."/>
            <person name="Abrahante J.E."/>
            <person name="Garbe J."/>
        </authorList>
    </citation>
    <scope>NUCLEOTIDE SEQUENCE</scope>
    <source>
        <strain evidence="13">Duluth1</strain>
        <tissue evidence="13">Whole animal</tissue>
    </source>
</reference>
<dbReference type="Pfam" id="PF00096">
    <property type="entry name" value="zf-C2H2"/>
    <property type="match status" value="3"/>
</dbReference>
<dbReference type="InterPro" id="IPR036236">
    <property type="entry name" value="Znf_C2H2_sf"/>
</dbReference>
<dbReference type="FunFam" id="3.30.160.60:FF:000446">
    <property type="entry name" value="Zinc finger protein"/>
    <property type="match status" value="1"/>
</dbReference>
<dbReference type="GO" id="GO:0008270">
    <property type="term" value="F:zinc ion binding"/>
    <property type="evidence" value="ECO:0007669"/>
    <property type="project" value="UniProtKB-KW"/>
</dbReference>
<keyword evidence="7" id="KW-0805">Transcription regulation</keyword>
<dbReference type="EMBL" id="JAIWYP010000006">
    <property type="protein sequence ID" value="KAH3806356.1"/>
    <property type="molecule type" value="Genomic_DNA"/>
</dbReference>
<sequence length="120" mass="13959">MQALGYITAVTGDEQLLSRDRKSQRRLQKQIVILYIKPFPCEQCGKKFSTKDDLNRHVRREVAAKQFTCSICNATLREKIDLQAHLATHNGEKNFACDMCEKRYRHRSSLSKHRSAKHRA</sequence>
<feature type="domain" description="C2H2-type" evidence="12">
    <location>
        <begin position="67"/>
        <end position="94"/>
    </location>
</feature>
<protein>
    <recommendedName>
        <fullName evidence="12">C2H2-type domain-containing protein</fullName>
    </recommendedName>
</protein>
<dbReference type="GO" id="GO:0005634">
    <property type="term" value="C:nucleus"/>
    <property type="evidence" value="ECO:0007669"/>
    <property type="project" value="UniProtKB-SubCell"/>
</dbReference>
<dbReference type="PANTHER" id="PTHR24394">
    <property type="entry name" value="ZINC FINGER PROTEIN"/>
    <property type="match status" value="1"/>
</dbReference>
<keyword evidence="4" id="KW-0677">Repeat</keyword>
<keyword evidence="8" id="KW-0238">DNA-binding</keyword>
<feature type="domain" description="C2H2-type" evidence="12">
    <location>
        <begin position="95"/>
        <end position="120"/>
    </location>
</feature>
<evidence type="ECO:0000256" key="8">
    <source>
        <dbReference type="ARBA" id="ARBA00023125"/>
    </source>
</evidence>
<evidence type="ECO:0000256" key="2">
    <source>
        <dbReference type="ARBA" id="ARBA00006991"/>
    </source>
</evidence>
<organism evidence="13 14">
    <name type="scientific">Dreissena polymorpha</name>
    <name type="common">Zebra mussel</name>
    <name type="synonym">Mytilus polymorpha</name>
    <dbReference type="NCBI Taxonomy" id="45954"/>
    <lineage>
        <taxon>Eukaryota</taxon>
        <taxon>Metazoa</taxon>
        <taxon>Spiralia</taxon>
        <taxon>Lophotrochozoa</taxon>
        <taxon>Mollusca</taxon>
        <taxon>Bivalvia</taxon>
        <taxon>Autobranchia</taxon>
        <taxon>Heteroconchia</taxon>
        <taxon>Euheterodonta</taxon>
        <taxon>Imparidentia</taxon>
        <taxon>Neoheterodontei</taxon>
        <taxon>Myida</taxon>
        <taxon>Dreissenoidea</taxon>
        <taxon>Dreissenidae</taxon>
        <taxon>Dreissena</taxon>
    </lineage>
</organism>
<dbReference type="AlphaFoldDB" id="A0A9D4FXR8"/>
<evidence type="ECO:0000256" key="7">
    <source>
        <dbReference type="ARBA" id="ARBA00023015"/>
    </source>
</evidence>
<evidence type="ECO:0000256" key="1">
    <source>
        <dbReference type="ARBA" id="ARBA00004123"/>
    </source>
</evidence>
<evidence type="ECO:0000313" key="14">
    <source>
        <dbReference type="Proteomes" id="UP000828390"/>
    </source>
</evidence>
<dbReference type="GO" id="GO:0000981">
    <property type="term" value="F:DNA-binding transcription factor activity, RNA polymerase II-specific"/>
    <property type="evidence" value="ECO:0007669"/>
    <property type="project" value="TreeGrafter"/>
</dbReference>
<evidence type="ECO:0000256" key="10">
    <source>
        <dbReference type="ARBA" id="ARBA00023242"/>
    </source>
</evidence>
<dbReference type="Gene3D" id="3.30.160.60">
    <property type="entry name" value="Classic Zinc Finger"/>
    <property type="match status" value="3"/>
</dbReference>
<keyword evidence="5 11" id="KW-0863">Zinc-finger</keyword>
<evidence type="ECO:0000256" key="9">
    <source>
        <dbReference type="ARBA" id="ARBA00023163"/>
    </source>
</evidence>
<name>A0A9D4FXR8_DREPO</name>
<comment type="caution">
    <text evidence="13">The sequence shown here is derived from an EMBL/GenBank/DDBJ whole genome shotgun (WGS) entry which is preliminary data.</text>
</comment>
<dbReference type="FunFam" id="3.30.160.60:FF:001156">
    <property type="entry name" value="Zinc finger protein 407"/>
    <property type="match status" value="1"/>
</dbReference>
<keyword evidence="10" id="KW-0539">Nucleus</keyword>
<gene>
    <name evidence="13" type="ORF">DPMN_134675</name>
</gene>
<dbReference type="PROSITE" id="PS00028">
    <property type="entry name" value="ZINC_FINGER_C2H2_1"/>
    <property type="match status" value="2"/>
</dbReference>
<evidence type="ECO:0000256" key="5">
    <source>
        <dbReference type="ARBA" id="ARBA00022771"/>
    </source>
</evidence>
<evidence type="ECO:0000256" key="6">
    <source>
        <dbReference type="ARBA" id="ARBA00022833"/>
    </source>
</evidence>
<evidence type="ECO:0000259" key="12">
    <source>
        <dbReference type="PROSITE" id="PS50157"/>
    </source>
</evidence>
<evidence type="ECO:0000256" key="4">
    <source>
        <dbReference type="ARBA" id="ARBA00022737"/>
    </source>
</evidence>
<comment type="subcellular location">
    <subcellularLocation>
        <location evidence="1">Nucleus</location>
    </subcellularLocation>
</comment>
<dbReference type="InterPro" id="IPR013087">
    <property type="entry name" value="Znf_C2H2_type"/>
</dbReference>
<keyword evidence="6" id="KW-0862">Zinc</keyword>
<keyword evidence="14" id="KW-1185">Reference proteome</keyword>
<reference evidence="13" key="1">
    <citation type="journal article" date="2019" name="bioRxiv">
        <title>The Genome of the Zebra Mussel, Dreissena polymorpha: A Resource for Invasive Species Research.</title>
        <authorList>
            <person name="McCartney M.A."/>
            <person name="Auch B."/>
            <person name="Kono T."/>
            <person name="Mallez S."/>
            <person name="Zhang Y."/>
            <person name="Obille A."/>
            <person name="Becker A."/>
            <person name="Abrahante J.E."/>
            <person name="Garbe J."/>
            <person name="Badalamenti J.P."/>
            <person name="Herman A."/>
            <person name="Mangelson H."/>
            <person name="Liachko I."/>
            <person name="Sullivan S."/>
            <person name="Sone E.D."/>
            <person name="Koren S."/>
            <person name="Silverstein K.A.T."/>
            <person name="Beckman K.B."/>
            <person name="Gohl D.M."/>
        </authorList>
    </citation>
    <scope>NUCLEOTIDE SEQUENCE</scope>
    <source>
        <strain evidence="13">Duluth1</strain>
        <tissue evidence="13">Whole animal</tissue>
    </source>
</reference>
<dbReference type="SUPFAM" id="SSF57667">
    <property type="entry name" value="beta-beta-alpha zinc fingers"/>
    <property type="match status" value="2"/>
</dbReference>
<evidence type="ECO:0000313" key="13">
    <source>
        <dbReference type="EMBL" id="KAH3806356.1"/>
    </source>
</evidence>
<keyword evidence="9" id="KW-0804">Transcription</keyword>
<accession>A0A9D4FXR8</accession>
<dbReference type="PANTHER" id="PTHR24394:SF29">
    <property type="entry name" value="MYONEURIN"/>
    <property type="match status" value="1"/>
</dbReference>
<proteinExistence type="inferred from homology"/>
<feature type="domain" description="C2H2-type" evidence="12">
    <location>
        <begin position="39"/>
        <end position="66"/>
    </location>
</feature>
<dbReference type="PROSITE" id="PS50157">
    <property type="entry name" value="ZINC_FINGER_C2H2_2"/>
    <property type="match status" value="3"/>
</dbReference>
<evidence type="ECO:0000256" key="11">
    <source>
        <dbReference type="PROSITE-ProRule" id="PRU00042"/>
    </source>
</evidence>